<comment type="caution">
    <text evidence="6">The sequence shown here is derived from an EMBL/GenBank/DDBJ whole genome shotgun (WGS) entry which is preliminary data.</text>
</comment>
<dbReference type="PANTHER" id="PTHR35798:SF1">
    <property type="entry name" value="CELL DIVISION PROTEIN SEPF"/>
    <property type="match status" value="1"/>
</dbReference>
<evidence type="ECO:0008006" key="8">
    <source>
        <dbReference type="Google" id="ProtNLM"/>
    </source>
</evidence>
<keyword evidence="7" id="KW-1185">Reference proteome</keyword>
<dbReference type="PANTHER" id="PTHR35798">
    <property type="entry name" value="CELL DIVISION PROTEIN SEPF"/>
    <property type="match status" value="1"/>
</dbReference>
<dbReference type="InterPro" id="IPR007561">
    <property type="entry name" value="Cell_div_SepF/SepF-rel"/>
</dbReference>
<proteinExistence type="predicted"/>
<dbReference type="Proteomes" id="UP000003781">
    <property type="component" value="Unassembled WGS sequence"/>
</dbReference>
<keyword evidence="3" id="KW-0131">Cell cycle</keyword>
<dbReference type="Pfam" id="PF04472">
    <property type="entry name" value="SepF"/>
    <property type="match status" value="1"/>
</dbReference>
<evidence type="ECO:0000256" key="5">
    <source>
        <dbReference type="SAM" id="MobiDB-lite"/>
    </source>
</evidence>
<dbReference type="InterPro" id="IPR038594">
    <property type="entry name" value="SepF-like_sf"/>
</dbReference>
<evidence type="ECO:0000256" key="3">
    <source>
        <dbReference type="ARBA" id="ARBA00023306"/>
    </source>
</evidence>
<comment type="function">
    <text evidence="4">Cell division protein that is part of the divisome complex and is recruited early to the Z-ring. Probably stimulates Z-ring formation, perhaps through the cross-linking of FtsZ protofilaments. Its function overlaps with FtsA.</text>
</comment>
<feature type="region of interest" description="Disordered" evidence="5">
    <location>
        <begin position="97"/>
        <end position="120"/>
    </location>
</feature>
<feature type="compositionally biased region" description="Polar residues" evidence="5">
    <location>
        <begin position="100"/>
        <end position="120"/>
    </location>
</feature>
<evidence type="ECO:0000256" key="4">
    <source>
        <dbReference type="ARBA" id="ARBA00044936"/>
    </source>
</evidence>
<gene>
    <name evidence="6" type="ORF">CY0110_30548</name>
</gene>
<evidence type="ECO:0000256" key="2">
    <source>
        <dbReference type="ARBA" id="ARBA00023210"/>
    </source>
</evidence>
<dbReference type="eggNOG" id="COG1799">
    <property type="taxonomic scope" value="Bacteria"/>
</dbReference>
<evidence type="ECO:0000313" key="6">
    <source>
        <dbReference type="EMBL" id="EAZ90178.1"/>
    </source>
</evidence>
<reference evidence="6 7" key="1">
    <citation type="submission" date="2007-03" db="EMBL/GenBank/DDBJ databases">
        <authorList>
            <person name="Stal L."/>
            <person name="Ferriera S."/>
            <person name="Johnson J."/>
            <person name="Kravitz S."/>
            <person name="Beeson K."/>
            <person name="Sutton G."/>
            <person name="Rogers Y.-H."/>
            <person name="Friedman R."/>
            <person name="Frazier M."/>
            <person name="Venter J.C."/>
        </authorList>
    </citation>
    <scope>NUCLEOTIDE SEQUENCE [LARGE SCALE GENOMIC DNA]</scope>
    <source>
        <strain evidence="6 7">CCY0110</strain>
    </source>
</reference>
<evidence type="ECO:0000313" key="7">
    <source>
        <dbReference type="Proteomes" id="UP000003781"/>
    </source>
</evidence>
<name>A3ITJ7_9CHRO</name>
<dbReference type="Gene3D" id="3.30.110.150">
    <property type="entry name" value="SepF-like protein"/>
    <property type="match status" value="1"/>
</dbReference>
<dbReference type="InterPro" id="IPR023052">
    <property type="entry name" value="Cell_div_SepF"/>
</dbReference>
<dbReference type="RefSeq" id="WP_008276705.1">
    <property type="nucleotide sequence ID" value="NZ_AAXW01000029.1"/>
</dbReference>
<dbReference type="AlphaFoldDB" id="A3ITJ7"/>
<sequence length="120" mass="13372">MTTEPMSSIPRFDWSANQNLQSEVVVKTINAVEETREALQLLQARKVVILVLDQLSTDKAQRVVDWMAGGTCAIDGQTFWISEKTFIFVPNQVEIKSQRPAPSSASPCLKNSSRDFSNQA</sequence>
<accession>A3ITJ7</accession>
<keyword evidence="2" id="KW-0717">Septation</keyword>
<keyword evidence="1" id="KW-0132">Cell division</keyword>
<organism evidence="6 7">
    <name type="scientific">Crocosphaera chwakensis CCY0110</name>
    <dbReference type="NCBI Taxonomy" id="391612"/>
    <lineage>
        <taxon>Bacteria</taxon>
        <taxon>Bacillati</taxon>
        <taxon>Cyanobacteriota</taxon>
        <taxon>Cyanophyceae</taxon>
        <taxon>Oscillatoriophycideae</taxon>
        <taxon>Chroococcales</taxon>
        <taxon>Aphanothecaceae</taxon>
        <taxon>Crocosphaera</taxon>
        <taxon>Crocosphaera chwakensis</taxon>
    </lineage>
</organism>
<evidence type="ECO:0000256" key="1">
    <source>
        <dbReference type="ARBA" id="ARBA00022618"/>
    </source>
</evidence>
<dbReference type="OrthoDB" id="427700at2"/>
<dbReference type="EMBL" id="AAXW01000029">
    <property type="protein sequence ID" value="EAZ90178.1"/>
    <property type="molecule type" value="Genomic_DNA"/>
</dbReference>
<dbReference type="GO" id="GO:0000917">
    <property type="term" value="P:division septum assembly"/>
    <property type="evidence" value="ECO:0007669"/>
    <property type="project" value="UniProtKB-KW"/>
</dbReference>
<protein>
    <recommendedName>
        <fullName evidence="8">Cell division protein SepF</fullName>
    </recommendedName>
</protein>